<dbReference type="CDD" id="cd02856">
    <property type="entry name" value="E_set_GDE_Isoamylase_N"/>
    <property type="match status" value="1"/>
</dbReference>
<dbReference type="NCBIfam" id="TIGR02100">
    <property type="entry name" value="glgX_debranch"/>
    <property type="match status" value="1"/>
</dbReference>
<dbReference type="Pfam" id="PF02922">
    <property type="entry name" value="CBM_48"/>
    <property type="match status" value="1"/>
</dbReference>
<evidence type="ECO:0000256" key="3">
    <source>
        <dbReference type="ARBA" id="ARBA00023295"/>
    </source>
</evidence>
<reference evidence="6 7" key="1">
    <citation type="submission" date="2023-03" db="EMBL/GenBank/DDBJ databases">
        <title>Complete genome of Arcanobacterium canis strain DSM 25104 isolated in 2010 from a canine otitis externa in Germany.</title>
        <authorList>
            <person name="Borowiak M."/>
            <person name="Kreitlow A."/>
            <person name="Malorny B."/>
            <person name="Laemmler C."/>
            <person name="Prenger-Berninghoff E."/>
            <person name="Ploetz M."/>
            <person name="Abdulmawjood A."/>
        </authorList>
    </citation>
    <scope>NUCLEOTIDE SEQUENCE [LARGE SCALE GENOMIC DNA]</scope>
    <source>
        <strain evidence="6 7">DSM 25104</strain>
    </source>
</reference>
<accession>A0ABY8FWV7</accession>
<dbReference type="Gene3D" id="2.60.40.10">
    <property type="entry name" value="Immunoglobulins"/>
    <property type="match status" value="1"/>
</dbReference>
<evidence type="ECO:0000256" key="2">
    <source>
        <dbReference type="ARBA" id="ARBA00022801"/>
    </source>
</evidence>
<dbReference type="RefSeq" id="WP_278012429.1">
    <property type="nucleotide sequence ID" value="NZ_CP121208.1"/>
</dbReference>
<dbReference type="InterPro" id="IPR013783">
    <property type="entry name" value="Ig-like_fold"/>
</dbReference>
<dbReference type="InterPro" id="IPR017853">
    <property type="entry name" value="GH"/>
</dbReference>
<evidence type="ECO:0000256" key="1">
    <source>
        <dbReference type="ARBA" id="ARBA00008061"/>
    </source>
</evidence>
<dbReference type="Pfam" id="PF00128">
    <property type="entry name" value="Alpha-amylase"/>
    <property type="match status" value="1"/>
</dbReference>
<dbReference type="InterPro" id="IPR044505">
    <property type="entry name" value="GlgX_Isoamylase_N_E_set"/>
</dbReference>
<dbReference type="InterPro" id="IPR011837">
    <property type="entry name" value="Glycogen_debranch_GlgX"/>
</dbReference>
<dbReference type="EMBL" id="CP121208">
    <property type="protein sequence ID" value="WFM83003.1"/>
    <property type="molecule type" value="Genomic_DNA"/>
</dbReference>
<dbReference type="Gene3D" id="2.60.40.1180">
    <property type="entry name" value="Golgi alpha-mannosidase II"/>
    <property type="match status" value="1"/>
</dbReference>
<keyword evidence="3" id="KW-0326">Glycosidase</keyword>
<evidence type="ECO:0000313" key="7">
    <source>
        <dbReference type="Proteomes" id="UP001215216"/>
    </source>
</evidence>
<sequence>MTISAWRFVARDSEYSLRIVGRPIHLGAHLFDMGVDVAVLAGQATRVEVCFLDLSSPYISERRYRLHRGTNGIWSGHVPGIYAGQAYGYRVWGKWKPNLGLTHNPAKLLLDPYARGIIQAPSLDPALYSHEVDENLRPIEGLQADQHDSAPVAAIGMVMEEPESVHHRPNTPWDQTVIYEAHVVGLTKQLDGIPAELRGTYAGVAHPVTISYLKSLGITAIELLPIHAKMSEPFLTERGLTNYWGYSTLSYFTPEPSYATAANRALGPDGVLAEVRGMVSLLHDAGIEVLLDVVYNHTCEAGADGPTVSWRGLDNSTYYRHDSARPGVMKDTTGTGNSLDFRRTHVVGMTLDSLRYWVEKIGVDGFRFDLAVTGARHGDAFVYNHPLYVAMATDPILSQVKLINEPWDLGYDGWRTGQFPPPTADWNDRFRDTMRRYWVTEPAQIASGGYGSDARDFATRISGSADLFSHGRIPGGRGLYASINFITAHDGFSMYDLVSYNCKHNEANGEDGRDGTDNNHSWNHGAEGPASEEIEASRRKTIRNLLAMLVFSAGTPMLRAGDERLDSQGGNNNAYCQDNEISWIDWSSDDENARNLVDTVSYLLSLRRDHSVLRPAKFFTGQTLTGDSLPDVTWYDRHGEELTDHKWYNREVRTLLMLRSGGGKDADALLVMNGNPQSKEVTLPHGRGTDYTLVWDSTWARPRERGVALTPGDETVVAPTSIQLYLANPA</sequence>
<comment type="similarity">
    <text evidence="1">Belongs to the glycosyl hydrolase 13 family.</text>
</comment>
<gene>
    <name evidence="6" type="primary">glgX</name>
    <name evidence="6" type="ORF">P7079_06290</name>
</gene>
<dbReference type="SUPFAM" id="SSF81296">
    <property type="entry name" value="E set domains"/>
    <property type="match status" value="1"/>
</dbReference>
<keyword evidence="2" id="KW-0378">Hydrolase</keyword>
<dbReference type="SUPFAM" id="SSF51445">
    <property type="entry name" value="(Trans)glycosidases"/>
    <property type="match status" value="1"/>
</dbReference>
<dbReference type="SMART" id="SM00642">
    <property type="entry name" value="Aamy"/>
    <property type="match status" value="1"/>
</dbReference>
<dbReference type="InterPro" id="IPR004193">
    <property type="entry name" value="Glyco_hydro_13_N"/>
</dbReference>
<organism evidence="6 7">
    <name type="scientific">Arcanobacterium canis</name>
    <dbReference type="NCBI Taxonomy" id="999183"/>
    <lineage>
        <taxon>Bacteria</taxon>
        <taxon>Bacillati</taxon>
        <taxon>Actinomycetota</taxon>
        <taxon>Actinomycetes</taxon>
        <taxon>Actinomycetales</taxon>
        <taxon>Actinomycetaceae</taxon>
        <taxon>Arcanobacterium</taxon>
    </lineage>
</organism>
<dbReference type="InterPro" id="IPR014756">
    <property type="entry name" value="Ig_E-set"/>
</dbReference>
<dbReference type="InterPro" id="IPR013780">
    <property type="entry name" value="Glyco_hydro_b"/>
</dbReference>
<evidence type="ECO:0000313" key="6">
    <source>
        <dbReference type="EMBL" id="WFM83003.1"/>
    </source>
</evidence>
<evidence type="ECO:0000259" key="5">
    <source>
        <dbReference type="SMART" id="SM00642"/>
    </source>
</evidence>
<dbReference type="SUPFAM" id="SSF51011">
    <property type="entry name" value="Glycosyl hydrolase domain"/>
    <property type="match status" value="1"/>
</dbReference>
<dbReference type="InterPro" id="IPR006047">
    <property type="entry name" value="GH13_cat_dom"/>
</dbReference>
<dbReference type="Gene3D" id="3.20.20.80">
    <property type="entry name" value="Glycosidases"/>
    <property type="match status" value="1"/>
</dbReference>
<feature type="region of interest" description="Disordered" evidence="4">
    <location>
        <begin position="507"/>
        <end position="534"/>
    </location>
</feature>
<feature type="domain" description="Glycosyl hydrolase family 13 catalytic" evidence="5">
    <location>
        <begin position="176"/>
        <end position="607"/>
    </location>
</feature>
<keyword evidence="7" id="KW-1185">Reference proteome</keyword>
<dbReference type="PANTHER" id="PTHR43002">
    <property type="entry name" value="GLYCOGEN DEBRANCHING ENZYME"/>
    <property type="match status" value="1"/>
</dbReference>
<dbReference type="Proteomes" id="UP001215216">
    <property type="component" value="Chromosome"/>
</dbReference>
<dbReference type="CDD" id="cd11326">
    <property type="entry name" value="AmyAc_Glg_debranch"/>
    <property type="match status" value="1"/>
</dbReference>
<proteinExistence type="inferred from homology"/>
<feature type="compositionally biased region" description="Basic and acidic residues" evidence="4">
    <location>
        <begin position="507"/>
        <end position="517"/>
    </location>
</feature>
<protein>
    <submittedName>
        <fullName evidence="6">Glycogen debranching protein GlgX</fullName>
    </submittedName>
</protein>
<name>A0ABY8FWV7_9ACTO</name>
<evidence type="ECO:0000256" key="4">
    <source>
        <dbReference type="SAM" id="MobiDB-lite"/>
    </source>
</evidence>